<proteinExistence type="predicted"/>
<evidence type="ECO:0000313" key="1">
    <source>
        <dbReference type="EMBL" id="KAF3542133.1"/>
    </source>
</evidence>
<dbReference type="Proteomes" id="UP000712600">
    <property type="component" value="Unassembled WGS sequence"/>
</dbReference>
<organism evidence="1 2">
    <name type="scientific">Brassica cretica</name>
    <name type="common">Mustard</name>
    <dbReference type="NCBI Taxonomy" id="69181"/>
    <lineage>
        <taxon>Eukaryota</taxon>
        <taxon>Viridiplantae</taxon>
        <taxon>Streptophyta</taxon>
        <taxon>Embryophyta</taxon>
        <taxon>Tracheophyta</taxon>
        <taxon>Spermatophyta</taxon>
        <taxon>Magnoliopsida</taxon>
        <taxon>eudicotyledons</taxon>
        <taxon>Gunneridae</taxon>
        <taxon>Pentapetalae</taxon>
        <taxon>rosids</taxon>
        <taxon>malvids</taxon>
        <taxon>Brassicales</taxon>
        <taxon>Brassicaceae</taxon>
        <taxon>Brassiceae</taxon>
        <taxon>Brassica</taxon>
    </lineage>
</organism>
<dbReference type="AlphaFoldDB" id="A0A8S9QQH9"/>
<dbReference type="EMBL" id="QGKX02001290">
    <property type="protein sequence ID" value="KAF3542133.1"/>
    <property type="molecule type" value="Genomic_DNA"/>
</dbReference>
<reference evidence="1" key="1">
    <citation type="submission" date="2019-12" db="EMBL/GenBank/DDBJ databases">
        <title>Genome sequencing and annotation of Brassica cretica.</title>
        <authorList>
            <person name="Studholme D.J."/>
            <person name="Sarris P."/>
        </authorList>
    </citation>
    <scope>NUCLEOTIDE SEQUENCE</scope>
    <source>
        <strain evidence="1">PFS-109/04</strain>
        <tissue evidence="1">Leaf</tissue>
    </source>
</reference>
<evidence type="ECO:0000313" key="2">
    <source>
        <dbReference type="Proteomes" id="UP000712600"/>
    </source>
</evidence>
<accession>A0A8S9QQH9</accession>
<protein>
    <submittedName>
        <fullName evidence="1">Uncharacterized protein</fullName>
    </submittedName>
</protein>
<gene>
    <name evidence="1" type="ORF">F2Q69_00022823</name>
</gene>
<sequence>MHDIDMTDWPGQTAFAIWRAGQDETDGQGRTMLAIWRAGRDGPCSPYGKRVGMNRARHMASELGQTTLAIWREGRDGRRSPYGEWAGMNRARRAGRAGLILGFHRMMMDCRDAGTPLFSFCHLFPQDCLSKRLDFSIRELVV</sequence>
<comment type="caution">
    <text evidence="1">The sequence shown here is derived from an EMBL/GenBank/DDBJ whole genome shotgun (WGS) entry which is preliminary data.</text>
</comment>
<name>A0A8S9QQH9_BRACR</name>